<feature type="transmembrane region" description="Helical" evidence="5">
    <location>
        <begin position="64"/>
        <end position="82"/>
    </location>
</feature>
<dbReference type="Pfam" id="PF04610">
    <property type="entry name" value="TrbL"/>
    <property type="match status" value="1"/>
</dbReference>
<evidence type="ECO:0000313" key="6">
    <source>
        <dbReference type="EMBL" id="HAG4612929.1"/>
    </source>
</evidence>
<evidence type="ECO:0000256" key="5">
    <source>
        <dbReference type="SAM" id="Phobius"/>
    </source>
</evidence>
<reference evidence="6" key="2">
    <citation type="submission" date="2020-02" db="EMBL/GenBank/DDBJ databases">
        <authorList>
            <consortium name="NCBI Pathogen Detection Project"/>
        </authorList>
    </citation>
    <scope>NUCLEOTIDE SEQUENCE</scope>
    <source>
        <strain evidence="6">MA.CCC_P6</strain>
    </source>
</reference>
<dbReference type="AlphaFoldDB" id="A0A763YM21"/>
<dbReference type="InterPro" id="IPR007688">
    <property type="entry name" value="Conjugal_tfr_TrbL/VirB6"/>
</dbReference>
<accession>A0A763YM21</accession>
<comment type="subcellular location">
    <subcellularLocation>
        <location evidence="1">Membrane</location>
        <topology evidence="1">Multi-pass membrane protein</topology>
    </subcellularLocation>
</comment>
<dbReference type="EMBL" id="DAAYKR010000016">
    <property type="protein sequence ID" value="HAG4612929.1"/>
    <property type="molecule type" value="Genomic_DNA"/>
</dbReference>
<keyword evidence="2 5" id="KW-0812">Transmembrane</keyword>
<evidence type="ECO:0000256" key="1">
    <source>
        <dbReference type="ARBA" id="ARBA00004141"/>
    </source>
</evidence>
<reference evidence="6" key="1">
    <citation type="journal article" date="2018" name="Genome Biol.">
        <title>SKESA: strategic k-mer extension for scrupulous assemblies.</title>
        <authorList>
            <person name="Souvorov A."/>
            <person name="Agarwala R."/>
            <person name="Lipman D.J."/>
        </authorList>
    </citation>
    <scope>NUCLEOTIDE SEQUENCE</scope>
    <source>
        <strain evidence="6">MA.CCC_P6</strain>
    </source>
</reference>
<feature type="transmembrane region" description="Helical" evidence="5">
    <location>
        <begin position="157"/>
        <end position="185"/>
    </location>
</feature>
<dbReference type="GO" id="GO:0030255">
    <property type="term" value="P:protein secretion by the type IV secretion system"/>
    <property type="evidence" value="ECO:0007669"/>
    <property type="project" value="InterPro"/>
</dbReference>
<proteinExistence type="predicted"/>
<keyword evidence="3 5" id="KW-1133">Transmembrane helix</keyword>
<feature type="transmembrane region" description="Helical" evidence="5">
    <location>
        <begin position="29"/>
        <end position="52"/>
    </location>
</feature>
<evidence type="ECO:0000256" key="3">
    <source>
        <dbReference type="ARBA" id="ARBA00022989"/>
    </source>
</evidence>
<feature type="transmembrane region" description="Helical" evidence="5">
    <location>
        <begin position="206"/>
        <end position="227"/>
    </location>
</feature>
<keyword evidence="4 5" id="KW-0472">Membrane</keyword>
<dbReference type="GO" id="GO:0016020">
    <property type="term" value="C:membrane"/>
    <property type="evidence" value="ECO:0007669"/>
    <property type="project" value="UniProtKB-SubCell"/>
</dbReference>
<sequence>MNIVSEFLTTVTNIVQSGAASNAAKLANAISPVFFAAIGVYIIFIAYEIIYAQKDVIMSEVTKTVMSFALVGAFTYSAPYYAQYVIPFVMKSGQELSGAITGTSDVATNVDNLWDSLSTTMKEFLSTNLEQLGTFDFGDIALTYITWGIGYLGGAILIFYTTIFLALSTFMVGLLLSVGILFICFSPFQTTRSMFTSWCGSCLNYILLNVFYTISFGFVLGMIQSLTIKDPNAVTLTSVVTLLLIIAISVFLIEQIGTLCSTLTGGVGINGLTSAANGFGGKAASGIARATGMRAFMGGFSGKMGNPAFKAGRSAAGKLQQMASRGSKVLGG</sequence>
<evidence type="ECO:0000256" key="2">
    <source>
        <dbReference type="ARBA" id="ARBA00022692"/>
    </source>
</evidence>
<comment type="caution">
    <text evidence="6">The sequence shown here is derived from an EMBL/GenBank/DDBJ whole genome shotgun (WGS) entry which is preliminary data.</text>
</comment>
<name>A0A763YM21_SALER</name>
<protein>
    <submittedName>
        <fullName evidence="6">Type IV secretion system protein</fullName>
    </submittedName>
</protein>
<feature type="transmembrane region" description="Helical" evidence="5">
    <location>
        <begin position="233"/>
        <end position="253"/>
    </location>
</feature>
<evidence type="ECO:0000256" key="4">
    <source>
        <dbReference type="ARBA" id="ARBA00023136"/>
    </source>
</evidence>
<organism evidence="6">
    <name type="scientific">Salmonella enterica</name>
    <name type="common">Salmonella choleraesuis</name>
    <dbReference type="NCBI Taxonomy" id="28901"/>
    <lineage>
        <taxon>Bacteria</taxon>
        <taxon>Pseudomonadati</taxon>
        <taxon>Pseudomonadota</taxon>
        <taxon>Gammaproteobacteria</taxon>
        <taxon>Enterobacterales</taxon>
        <taxon>Enterobacteriaceae</taxon>
        <taxon>Salmonella</taxon>
    </lineage>
</organism>
<gene>
    <name evidence="6" type="ORF">G8549_004542</name>
</gene>